<evidence type="ECO:0000313" key="1">
    <source>
        <dbReference type="EMBL" id="XDQ03289.1"/>
    </source>
</evidence>
<gene>
    <name evidence="1" type="ORF">AB5J58_25435</name>
</gene>
<protein>
    <submittedName>
        <fullName evidence="1">Uncharacterized protein</fullName>
    </submittedName>
</protein>
<accession>A0AB39MEC6</accession>
<sequence>MLLGSMTLGVAPAYADASGVTDQSSTTVETSAVDDSTTVSADGGQLFLASDEQYVQAFGAARAAQHGLTYEAAPQSDSVADSAATDDVDRSVSQADSAAVAADAGTADDAVTSHWSVVKFVAHDRDGRYIPTRQGNRDFGWVHFSGPHNIHDEKVIKAAVNEHPEHGSTKTRKVYGAVLYDTLGIILARVKVIAQYHWETKDHKYKLADTDDKIGVITAYCEGANKCPDALNRV</sequence>
<name>A0AB39MEC6_9ACTN</name>
<dbReference type="EMBL" id="CP163431">
    <property type="protein sequence ID" value="XDQ03289.1"/>
    <property type="molecule type" value="Genomic_DNA"/>
</dbReference>
<reference evidence="1" key="1">
    <citation type="submission" date="2024-07" db="EMBL/GenBank/DDBJ databases">
        <authorList>
            <person name="Yu S.T."/>
        </authorList>
    </citation>
    <scope>NUCLEOTIDE SEQUENCE</scope>
    <source>
        <strain evidence="1">R08</strain>
    </source>
</reference>
<dbReference type="RefSeq" id="WP_352112152.1">
    <property type="nucleotide sequence ID" value="NZ_CP163431.1"/>
</dbReference>
<dbReference type="AlphaFoldDB" id="A0AB39MEC6"/>
<proteinExistence type="predicted"/>
<organism evidence="1">
    <name type="scientific">Streptomyces sp. R08</name>
    <dbReference type="NCBI Taxonomy" id="3238624"/>
    <lineage>
        <taxon>Bacteria</taxon>
        <taxon>Bacillati</taxon>
        <taxon>Actinomycetota</taxon>
        <taxon>Actinomycetes</taxon>
        <taxon>Kitasatosporales</taxon>
        <taxon>Streptomycetaceae</taxon>
        <taxon>Streptomyces</taxon>
    </lineage>
</organism>